<keyword evidence="3" id="KW-1185">Reference proteome</keyword>
<evidence type="ECO:0000313" key="3">
    <source>
        <dbReference type="Proteomes" id="UP000228531"/>
    </source>
</evidence>
<dbReference type="AlphaFoldDB" id="A0A2M8WM10"/>
<dbReference type="EMBL" id="PGTY01000001">
    <property type="protein sequence ID" value="PJI91965.1"/>
    <property type="molecule type" value="Genomic_DNA"/>
</dbReference>
<keyword evidence="1" id="KW-0812">Transmembrane</keyword>
<dbReference type="Proteomes" id="UP000228531">
    <property type="component" value="Unassembled WGS sequence"/>
</dbReference>
<name>A0A2M8WM10_9RHOB</name>
<comment type="caution">
    <text evidence="2">The sequence shown here is derived from an EMBL/GenBank/DDBJ whole genome shotgun (WGS) entry which is preliminary data.</text>
</comment>
<keyword evidence="1" id="KW-0472">Membrane</keyword>
<feature type="transmembrane region" description="Helical" evidence="1">
    <location>
        <begin position="71"/>
        <end position="91"/>
    </location>
</feature>
<accession>A0A2M8WM10</accession>
<organism evidence="2 3">
    <name type="scientific">Yoonia maricola</name>
    <dbReference type="NCBI Taxonomy" id="420999"/>
    <lineage>
        <taxon>Bacteria</taxon>
        <taxon>Pseudomonadati</taxon>
        <taxon>Pseudomonadota</taxon>
        <taxon>Alphaproteobacteria</taxon>
        <taxon>Rhodobacterales</taxon>
        <taxon>Paracoccaceae</taxon>
        <taxon>Yoonia</taxon>
    </lineage>
</organism>
<proteinExistence type="predicted"/>
<keyword evidence="1" id="KW-1133">Transmembrane helix</keyword>
<evidence type="ECO:0000313" key="2">
    <source>
        <dbReference type="EMBL" id="PJI91965.1"/>
    </source>
</evidence>
<dbReference type="RefSeq" id="WP_100366837.1">
    <property type="nucleotide sequence ID" value="NZ_PGTY01000001.1"/>
</dbReference>
<sequence length="107" mass="11942">MVVSPEAQILILVGLILAVAYLGIFPTLKEKTLNKLMGIDFALNILALIIAGAWFWGTGVQFTLVFYETNWVIFTIVTYALIEIPLFLNFAKAHGIRLDGRDDDDPE</sequence>
<feature type="transmembrane region" description="Helical" evidence="1">
    <location>
        <begin position="6"/>
        <end position="24"/>
    </location>
</feature>
<feature type="transmembrane region" description="Helical" evidence="1">
    <location>
        <begin position="36"/>
        <end position="56"/>
    </location>
</feature>
<protein>
    <submittedName>
        <fullName evidence="2">Uncharacterized protein</fullName>
    </submittedName>
</protein>
<gene>
    <name evidence="2" type="ORF">BC777_0806</name>
</gene>
<evidence type="ECO:0000256" key="1">
    <source>
        <dbReference type="SAM" id="Phobius"/>
    </source>
</evidence>
<dbReference type="OrthoDB" id="7652025at2"/>
<reference evidence="2 3" key="1">
    <citation type="submission" date="2017-11" db="EMBL/GenBank/DDBJ databases">
        <title>Genomic Encyclopedia of Archaeal and Bacterial Type Strains, Phase II (KMG-II): From Individual Species to Whole Genera.</title>
        <authorList>
            <person name="Goeker M."/>
        </authorList>
    </citation>
    <scope>NUCLEOTIDE SEQUENCE [LARGE SCALE GENOMIC DNA]</scope>
    <source>
        <strain evidence="2 3">DSM 29128</strain>
    </source>
</reference>